<dbReference type="Pfam" id="PF13524">
    <property type="entry name" value="Glyco_trans_1_2"/>
    <property type="match status" value="1"/>
</dbReference>
<evidence type="ECO:0000313" key="3">
    <source>
        <dbReference type="Proteomes" id="UP001334732"/>
    </source>
</evidence>
<evidence type="ECO:0000313" key="2">
    <source>
        <dbReference type="EMBL" id="WRS38414.1"/>
    </source>
</evidence>
<dbReference type="Proteomes" id="UP001334732">
    <property type="component" value="Chromosome"/>
</dbReference>
<sequence length="345" mass="38288">MARIPRRHPPGHAMQAVGAFVKPRILLVGKTRSLVQWLEDARDGFEDAGTVSRLFALNGNTPVAAMRARIAKLRGQSALTAYLARQLDAALGTFPPQLVLFMSAYWAQPALADVVRMHGIPLAGWVGDRFDASAGIMASRLDRVYYTDSGFLAEARQFGFPDNGCYLPHAANARLFRPGNAERTNRIVFVAVPTQHRLELLRQVETPIAVYGRRWGALGPSHHEIHDGWLARKRLPRLYQGSLAVLNMCNELNVFEGLNQRSFEPAACGTPVLHDALADLDRCFEPGKEVLVFHNSEELQDLCMRVRRDPALAQRIGAAALSRVQSQHTCAHRARTILRDFGLTS</sequence>
<protein>
    <submittedName>
        <fullName evidence="2">Glycosyltransferase</fullName>
        <ecNumber evidence="2">2.4.-.-</ecNumber>
    </submittedName>
</protein>
<dbReference type="EC" id="2.4.-.-" evidence="2"/>
<accession>A0ABZ1CGB4</accession>
<dbReference type="SUPFAM" id="SSF53756">
    <property type="entry name" value="UDP-Glycosyltransferase/glycogen phosphorylase"/>
    <property type="match status" value="1"/>
</dbReference>
<feature type="domain" description="Spore protein YkvP/CgeB glycosyl transferase-like" evidence="1">
    <location>
        <begin position="200"/>
        <end position="338"/>
    </location>
</feature>
<organism evidence="2 3">
    <name type="scientific">Thiobacillus sedimenti</name>
    <dbReference type="NCBI Taxonomy" id="3110231"/>
    <lineage>
        <taxon>Bacteria</taxon>
        <taxon>Pseudomonadati</taxon>
        <taxon>Pseudomonadota</taxon>
        <taxon>Betaproteobacteria</taxon>
        <taxon>Nitrosomonadales</taxon>
        <taxon>Thiobacillaceae</taxon>
        <taxon>Thiobacillus</taxon>
    </lineage>
</organism>
<evidence type="ECO:0000259" key="1">
    <source>
        <dbReference type="Pfam" id="PF13524"/>
    </source>
</evidence>
<keyword evidence="2" id="KW-0328">Glycosyltransferase</keyword>
<proteinExistence type="predicted"/>
<gene>
    <name evidence="2" type="ORF">VA613_10405</name>
</gene>
<dbReference type="GO" id="GO:0016757">
    <property type="term" value="F:glycosyltransferase activity"/>
    <property type="evidence" value="ECO:0007669"/>
    <property type="project" value="UniProtKB-KW"/>
</dbReference>
<keyword evidence="3" id="KW-1185">Reference proteome</keyword>
<keyword evidence="2" id="KW-0808">Transferase</keyword>
<reference evidence="2 3" key="1">
    <citation type="submission" date="2023-12" db="EMBL/GenBank/DDBJ databases">
        <title>Thiobacillus sedimentum sp. nov., a chemolithoautotrophic sulfur-oxidizing bacterium isolated from freshwater sediment.</title>
        <authorList>
            <person name="Luo J."/>
            <person name="Dai C."/>
        </authorList>
    </citation>
    <scope>NUCLEOTIDE SEQUENCE [LARGE SCALE GENOMIC DNA]</scope>
    <source>
        <strain evidence="2 3">SCUT-2</strain>
    </source>
</reference>
<dbReference type="InterPro" id="IPR055259">
    <property type="entry name" value="YkvP/CgeB_Glyco_trans-like"/>
</dbReference>
<dbReference type="Gene3D" id="3.40.50.2000">
    <property type="entry name" value="Glycogen Phosphorylase B"/>
    <property type="match status" value="1"/>
</dbReference>
<name>A0ABZ1CGB4_9PROT</name>
<dbReference type="EMBL" id="CP141769">
    <property type="protein sequence ID" value="WRS38414.1"/>
    <property type="molecule type" value="Genomic_DNA"/>
</dbReference>
<dbReference type="RefSeq" id="WP_324778945.1">
    <property type="nucleotide sequence ID" value="NZ_CP141769.1"/>
</dbReference>